<feature type="domain" description="HD-GYP" evidence="5">
    <location>
        <begin position="156"/>
        <end position="353"/>
    </location>
</feature>
<evidence type="ECO:0000259" key="3">
    <source>
        <dbReference type="PROSITE" id="PS50110"/>
    </source>
</evidence>
<dbReference type="SUPFAM" id="SSF52172">
    <property type="entry name" value="CheY-like"/>
    <property type="match status" value="1"/>
</dbReference>
<gene>
    <name evidence="6" type="ORF">ABC977_03410</name>
</gene>
<feature type="domain" description="Response regulatory" evidence="3">
    <location>
        <begin position="11"/>
        <end position="129"/>
    </location>
</feature>
<dbReference type="Pfam" id="PF13487">
    <property type="entry name" value="HD_5"/>
    <property type="match status" value="1"/>
</dbReference>
<keyword evidence="7" id="KW-1185">Reference proteome</keyword>
<dbReference type="PANTHER" id="PTHR45228:SF1">
    <property type="entry name" value="CYCLIC DI-GMP PHOSPHODIESTERASE TM_0186"/>
    <property type="match status" value="1"/>
</dbReference>
<feature type="region of interest" description="Disordered" evidence="2">
    <location>
        <begin position="349"/>
        <end position="377"/>
    </location>
</feature>
<dbReference type="InterPro" id="IPR037522">
    <property type="entry name" value="HD_GYP_dom"/>
</dbReference>
<evidence type="ECO:0000256" key="1">
    <source>
        <dbReference type="PROSITE-ProRule" id="PRU00169"/>
    </source>
</evidence>
<dbReference type="Proteomes" id="UP001564408">
    <property type="component" value="Unassembled WGS sequence"/>
</dbReference>
<sequence length="377" mass="41345">MPVASVKRRPFVVIVDDQATGRRILERMVHGSAPELDVACFGDPLSAIEAIGQRVPDLILTDYLMPGMDGIAFIRRIRAFHACLDVPIIVVTILEGQDVRYQALDAGATDFLHRPIDEYECRARCRNLLTLRHQQMIIRDRAAWLEARVTEATSEIKARERETLLRLAKAGEYRDKGTGDHVLRIARYSRLMAEALGLTSEHCDAIELAAPMHDIGKVGIPDQVLLKPGRLTPGEFEIMKRHCAIGFEILKDSPSSYLQLGATIALHHHERYDGTGYPGAIAAERIPLEARIVAVADVFDALTTARPYKQAWPVDEALGHLVAESGAHFDPECVTAFLSVTESVEAVGRELADEGLANGDPDAAGPGPEETPDPSGR</sequence>
<dbReference type="SMART" id="SM00471">
    <property type="entry name" value="HDc"/>
    <property type="match status" value="1"/>
</dbReference>
<feature type="domain" description="HD" evidence="4">
    <location>
        <begin position="178"/>
        <end position="302"/>
    </location>
</feature>
<dbReference type="Gene3D" id="3.40.50.2300">
    <property type="match status" value="1"/>
</dbReference>
<keyword evidence="1" id="KW-0597">Phosphoprotein</keyword>
<protein>
    <submittedName>
        <fullName evidence="6">HD domain-containing phosphohydrolase</fullName>
    </submittedName>
</protein>
<accession>A0ABV4BB36</accession>
<dbReference type="Pfam" id="PF00072">
    <property type="entry name" value="Response_reg"/>
    <property type="match status" value="1"/>
</dbReference>
<dbReference type="CDD" id="cd00077">
    <property type="entry name" value="HDc"/>
    <property type="match status" value="1"/>
</dbReference>
<dbReference type="PROSITE" id="PS51832">
    <property type="entry name" value="HD_GYP"/>
    <property type="match status" value="1"/>
</dbReference>
<dbReference type="Gene3D" id="1.10.3210.10">
    <property type="entry name" value="Hypothetical protein af1432"/>
    <property type="match status" value="1"/>
</dbReference>
<dbReference type="InterPro" id="IPR011006">
    <property type="entry name" value="CheY-like_superfamily"/>
</dbReference>
<dbReference type="EMBL" id="JBDKXB010000003">
    <property type="protein sequence ID" value="MEY6431452.1"/>
    <property type="molecule type" value="Genomic_DNA"/>
</dbReference>
<feature type="modified residue" description="4-aspartylphosphate" evidence="1">
    <location>
        <position position="62"/>
    </location>
</feature>
<evidence type="ECO:0000256" key="2">
    <source>
        <dbReference type="SAM" id="MobiDB-lite"/>
    </source>
</evidence>
<dbReference type="PANTHER" id="PTHR45228">
    <property type="entry name" value="CYCLIC DI-GMP PHOSPHODIESTERASE TM_0186-RELATED"/>
    <property type="match status" value="1"/>
</dbReference>
<comment type="caution">
    <text evidence="6">The sequence shown here is derived from an EMBL/GenBank/DDBJ whole genome shotgun (WGS) entry which is preliminary data.</text>
</comment>
<reference evidence="6 7" key="1">
    <citation type="submission" date="2024-05" db="EMBL/GenBank/DDBJ databases">
        <title>Genome Sequence and Characterization of the New Strain Purple Sulfur Bacterium of Genus Thioalkalicoccus.</title>
        <authorList>
            <person name="Bryantseva I.A."/>
            <person name="Kyndt J.A."/>
            <person name="Imhoff J.F."/>
        </authorList>
    </citation>
    <scope>NUCLEOTIDE SEQUENCE [LARGE SCALE GENOMIC DNA]</scope>
    <source>
        <strain evidence="6 7">Um2</strain>
    </source>
</reference>
<dbReference type="SMART" id="SM00448">
    <property type="entry name" value="REC"/>
    <property type="match status" value="1"/>
</dbReference>
<dbReference type="InterPro" id="IPR052020">
    <property type="entry name" value="Cyclic_di-GMP/3'3'-cGAMP_PDE"/>
</dbReference>
<dbReference type="PROSITE" id="PS50110">
    <property type="entry name" value="RESPONSE_REGULATORY"/>
    <property type="match status" value="1"/>
</dbReference>
<evidence type="ECO:0000259" key="4">
    <source>
        <dbReference type="PROSITE" id="PS51831"/>
    </source>
</evidence>
<dbReference type="InterPro" id="IPR003607">
    <property type="entry name" value="HD/PDEase_dom"/>
</dbReference>
<evidence type="ECO:0000313" key="6">
    <source>
        <dbReference type="EMBL" id="MEY6431452.1"/>
    </source>
</evidence>
<dbReference type="InterPro" id="IPR006674">
    <property type="entry name" value="HD_domain"/>
</dbReference>
<evidence type="ECO:0000259" key="5">
    <source>
        <dbReference type="PROSITE" id="PS51832"/>
    </source>
</evidence>
<organism evidence="6 7">
    <name type="scientific">Thioalkalicoccus limnaeus</name>
    <dbReference type="NCBI Taxonomy" id="120681"/>
    <lineage>
        <taxon>Bacteria</taxon>
        <taxon>Pseudomonadati</taxon>
        <taxon>Pseudomonadota</taxon>
        <taxon>Gammaproteobacteria</taxon>
        <taxon>Chromatiales</taxon>
        <taxon>Chromatiaceae</taxon>
        <taxon>Thioalkalicoccus</taxon>
    </lineage>
</organism>
<evidence type="ECO:0000313" key="7">
    <source>
        <dbReference type="Proteomes" id="UP001564408"/>
    </source>
</evidence>
<dbReference type="SUPFAM" id="SSF109604">
    <property type="entry name" value="HD-domain/PDEase-like"/>
    <property type="match status" value="1"/>
</dbReference>
<dbReference type="InterPro" id="IPR001789">
    <property type="entry name" value="Sig_transdc_resp-reg_receiver"/>
</dbReference>
<dbReference type="PROSITE" id="PS51831">
    <property type="entry name" value="HD"/>
    <property type="match status" value="1"/>
</dbReference>
<proteinExistence type="predicted"/>
<name>A0ABV4BB36_9GAMM</name>
<dbReference type="CDD" id="cd17551">
    <property type="entry name" value="REC_RpfG-like"/>
    <property type="match status" value="1"/>
</dbReference>
<dbReference type="RefSeq" id="WP_369665836.1">
    <property type="nucleotide sequence ID" value="NZ_JBDKXB010000003.1"/>
</dbReference>